<keyword evidence="4" id="KW-0560">Oxidoreductase</keyword>
<dbReference type="Proteomes" id="UP000318437">
    <property type="component" value="Unassembled WGS sequence"/>
</dbReference>
<dbReference type="InterPro" id="IPR051257">
    <property type="entry name" value="Diverse_CBS-Domain"/>
</dbReference>
<dbReference type="PANTHER" id="PTHR43080">
    <property type="entry name" value="CBS DOMAIN-CONTAINING PROTEIN CBSX3, MITOCHONDRIAL"/>
    <property type="match status" value="1"/>
</dbReference>
<comment type="caution">
    <text evidence="4">The sequence shown here is derived from an EMBL/GenBank/DDBJ whole genome shotgun (WGS) entry which is preliminary data.</text>
</comment>
<evidence type="ECO:0000313" key="4">
    <source>
        <dbReference type="EMBL" id="TWU22621.1"/>
    </source>
</evidence>
<dbReference type="PANTHER" id="PTHR43080:SF2">
    <property type="entry name" value="CBS DOMAIN-CONTAINING PROTEIN"/>
    <property type="match status" value="1"/>
</dbReference>
<dbReference type="SUPFAM" id="SSF54631">
    <property type="entry name" value="CBS-domain pair"/>
    <property type="match status" value="1"/>
</dbReference>
<reference evidence="4 5" key="1">
    <citation type="submission" date="2019-02" db="EMBL/GenBank/DDBJ databases">
        <title>Deep-cultivation of Planctomycetes and their phenomic and genomic characterization uncovers novel biology.</title>
        <authorList>
            <person name="Wiegand S."/>
            <person name="Jogler M."/>
            <person name="Boedeker C."/>
            <person name="Pinto D."/>
            <person name="Vollmers J."/>
            <person name="Rivas-Marin E."/>
            <person name="Kohn T."/>
            <person name="Peeters S.H."/>
            <person name="Heuer A."/>
            <person name="Rast P."/>
            <person name="Oberbeckmann S."/>
            <person name="Bunk B."/>
            <person name="Jeske O."/>
            <person name="Meyerdierks A."/>
            <person name="Storesund J.E."/>
            <person name="Kallscheuer N."/>
            <person name="Luecker S."/>
            <person name="Lage O.M."/>
            <person name="Pohl T."/>
            <person name="Merkel B.J."/>
            <person name="Hornburger P."/>
            <person name="Mueller R.-W."/>
            <person name="Bruemmer F."/>
            <person name="Labrenz M."/>
            <person name="Spormann A.M."/>
            <person name="Op Den Camp H."/>
            <person name="Overmann J."/>
            <person name="Amann R."/>
            <person name="Jetten M.S.M."/>
            <person name="Mascher T."/>
            <person name="Medema M.H."/>
            <person name="Devos D.P."/>
            <person name="Kaster A.-K."/>
            <person name="Ovreas L."/>
            <person name="Rohde M."/>
            <person name="Galperin M.Y."/>
            <person name="Jogler C."/>
        </authorList>
    </citation>
    <scope>NUCLEOTIDE SEQUENCE [LARGE SCALE GENOMIC DNA]</scope>
    <source>
        <strain evidence="4 5">Pla144</strain>
    </source>
</reference>
<keyword evidence="5" id="KW-1185">Reference proteome</keyword>
<dbReference type="InterPro" id="IPR046342">
    <property type="entry name" value="CBS_dom_sf"/>
</dbReference>
<dbReference type="EC" id="1.1.1.205" evidence="4"/>
<evidence type="ECO:0000259" key="3">
    <source>
        <dbReference type="PROSITE" id="PS51371"/>
    </source>
</evidence>
<feature type="domain" description="CBS" evidence="3">
    <location>
        <begin position="8"/>
        <end position="65"/>
    </location>
</feature>
<organism evidence="4 5">
    <name type="scientific">Bythopirellula polymerisocia</name>
    <dbReference type="NCBI Taxonomy" id="2528003"/>
    <lineage>
        <taxon>Bacteria</taxon>
        <taxon>Pseudomonadati</taxon>
        <taxon>Planctomycetota</taxon>
        <taxon>Planctomycetia</taxon>
        <taxon>Pirellulales</taxon>
        <taxon>Lacipirellulaceae</taxon>
        <taxon>Bythopirellula</taxon>
    </lineage>
</organism>
<accession>A0A5C6CH65</accession>
<evidence type="ECO:0000256" key="2">
    <source>
        <dbReference type="PROSITE-ProRule" id="PRU00703"/>
    </source>
</evidence>
<dbReference type="PROSITE" id="PS51371">
    <property type="entry name" value="CBS"/>
    <property type="match status" value="2"/>
</dbReference>
<dbReference type="InterPro" id="IPR000644">
    <property type="entry name" value="CBS_dom"/>
</dbReference>
<dbReference type="GO" id="GO:0003938">
    <property type="term" value="F:IMP dehydrogenase activity"/>
    <property type="evidence" value="ECO:0007669"/>
    <property type="project" value="UniProtKB-EC"/>
</dbReference>
<dbReference type="SMART" id="SM00116">
    <property type="entry name" value="CBS"/>
    <property type="match status" value="2"/>
</dbReference>
<protein>
    <submittedName>
        <fullName evidence="4">Inosine-5'-monophosphate dehydrogenase</fullName>
        <ecNumber evidence="4">1.1.1.205</ecNumber>
    </submittedName>
</protein>
<evidence type="ECO:0000256" key="1">
    <source>
        <dbReference type="ARBA" id="ARBA00023122"/>
    </source>
</evidence>
<dbReference type="Gene3D" id="3.10.580.10">
    <property type="entry name" value="CBS-domain"/>
    <property type="match status" value="2"/>
</dbReference>
<dbReference type="OrthoDB" id="273057at2"/>
<sequence length="157" mass="16971">MTTVKEIMSTSLRTLAPNSSLGEAIELLAKHKCSGAPVVSNGSVVGMITELELFDVLFDPALRDSPVSEFMTSQVWTVADEDSLGHAAHMFALYGIRRLPVLRDGKLVGLVSRRDVLLSVLCNNPSACETMAGFIPFLDEPTADGTNQEEFLLDCPT</sequence>
<keyword evidence="1 2" id="KW-0129">CBS domain</keyword>
<dbReference type="Pfam" id="PF00571">
    <property type="entry name" value="CBS"/>
    <property type="match status" value="2"/>
</dbReference>
<dbReference type="RefSeq" id="WP_146452386.1">
    <property type="nucleotide sequence ID" value="NZ_SJPS01000007.1"/>
</dbReference>
<name>A0A5C6CH65_9BACT</name>
<dbReference type="EMBL" id="SJPS01000007">
    <property type="protein sequence ID" value="TWU22621.1"/>
    <property type="molecule type" value="Genomic_DNA"/>
</dbReference>
<gene>
    <name evidence="4" type="primary">guaB_2</name>
    <name evidence="4" type="ORF">Pla144_40810</name>
</gene>
<dbReference type="AlphaFoldDB" id="A0A5C6CH65"/>
<proteinExistence type="predicted"/>
<feature type="domain" description="CBS" evidence="3">
    <location>
        <begin position="71"/>
        <end position="126"/>
    </location>
</feature>
<evidence type="ECO:0000313" key="5">
    <source>
        <dbReference type="Proteomes" id="UP000318437"/>
    </source>
</evidence>